<gene>
    <name evidence="1" type="ORF">GCM10008986_28580</name>
</gene>
<proteinExistence type="predicted"/>
<keyword evidence="2" id="KW-1185">Reference proteome</keyword>
<name>A0ABN1BK17_9BACI</name>
<reference evidence="1 2" key="1">
    <citation type="journal article" date="2019" name="Int. J. Syst. Evol. Microbiol.">
        <title>The Global Catalogue of Microorganisms (GCM) 10K type strain sequencing project: providing services to taxonomists for standard genome sequencing and annotation.</title>
        <authorList>
            <consortium name="The Broad Institute Genomics Platform"/>
            <consortium name="The Broad Institute Genome Sequencing Center for Infectious Disease"/>
            <person name="Wu L."/>
            <person name="Ma J."/>
        </authorList>
    </citation>
    <scope>NUCLEOTIDE SEQUENCE [LARGE SCALE GENOMIC DNA]</scope>
    <source>
        <strain evidence="1 2">JCM 12389</strain>
    </source>
</reference>
<dbReference type="Proteomes" id="UP001500880">
    <property type="component" value="Unassembled WGS sequence"/>
</dbReference>
<organism evidence="1 2">
    <name type="scientific">Salinibacillus aidingensis</name>
    <dbReference type="NCBI Taxonomy" id="237684"/>
    <lineage>
        <taxon>Bacteria</taxon>
        <taxon>Bacillati</taxon>
        <taxon>Bacillota</taxon>
        <taxon>Bacilli</taxon>
        <taxon>Bacillales</taxon>
        <taxon>Bacillaceae</taxon>
        <taxon>Salinibacillus</taxon>
    </lineage>
</organism>
<evidence type="ECO:0000313" key="2">
    <source>
        <dbReference type="Proteomes" id="UP001500880"/>
    </source>
</evidence>
<dbReference type="EMBL" id="BAAADO010000006">
    <property type="protein sequence ID" value="GAA0499652.1"/>
    <property type="molecule type" value="Genomic_DNA"/>
</dbReference>
<comment type="caution">
    <text evidence="1">The sequence shown here is derived from an EMBL/GenBank/DDBJ whole genome shotgun (WGS) entry which is preliminary data.</text>
</comment>
<accession>A0ABN1BK17</accession>
<evidence type="ECO:0000313" key="1">
    <source>
        <dbReference type="EMBL" id="GAA0499652.1"/>
    </source>
</evidence>
<protein>
    <submittedName>
        <fullName evidence="1">Uncharacterized protein</fullName>
    </submittedName>
</protein>
<sequence length="74" mass="8007">MIGVGTAATERYFAFRGRLVSLLVLSHCGVSPRPSSHDEQDVLVSALAQDVPLLADQESTYLSSAKVAYHPVYD</sequence>